<dbReference type="Proteomes" id="UP001604277">
    <property type="component" value="Unassembled WGS sequence"/>
</dbReference>
<reference evidence="3" key="1">
    <citation type="submission" date="2024-07" db="EMBL/GenBank/DDBJ databases">
        <title>Two chromosome-level genome assemblies of Korean endemic species Abeliophyllum distichum and Forsythia ovata (Oleaceae).</title>
        <authorList>
            <person name="Jang H."/>
        </authorList>
    </citation>
    <scope>NUCLEOTIDE SEQUENCE [LARGE SCALE GENOMIC DNA]</scope>
</reference>
<feature type="compositionally biased region" description="Polar residues" evidence="1">
    <location>
        <begin position="50"/>
        <end position="77"/>
    </location>
</feature>
<dbReference type="AlphaFoldDB" id="A0ABD1SKY0"/>
<keyword evidence="3" id="KW-1185">Reference proteome</keyword>
<comment type="caution">
    <text evidence="2">The sequence shown here is derived from an EMBL/GenBank/DDBJ whole genome shotgun (WGS) entry which is preliminary data.</text>
</comment>
<sequence>MAAKWHENGLKAFSLKSPSLQQAKVRLLVGCLKPTVSNSRRQRTPIVIDQGQQLSIEDSPSTERPSPVDRTSISSRPTFPTEVVRSTLVVDQSSKLVDRCTSTVDRPSKPNLTNCRLDFFSGLAIEDLCNIGGHRQQLLQAAAEDKFISHSQLRERTDITAPKNARKIQRLVLQLSSRNEKRKIKFQNVACTLWPIFGSFGYAGRARTQIQGSKAK</sequence>
<gene>
    <name evidence="2" type="ORF">Fot_34999</name>
</gene>
<organism evidence="2 3">
    <name type="scientific">Forsythia ovata</name>
    <dbReference type="NCBI Taxonomy" id="205694"/>
    <lineage>
        <taxon>Eukaryota</taxon>
        <taxon>Viridiplantae</taxon>
        <taxon>Streptophyta</taxon>
        <taxon>Embryophyta</taxon>
        <taxon>Tracheophyta</taxon>
        <taxon>Spermatophyta</taxon>
        <taxon>Magnoliopsida</taxon>
        <taxon>eudicotyledons</taxon>
        <taxon>Gunneridae</taxon>
        <taxon>Pentapetalae</taxon>
        <taxon>asterids</taxon>
        <taxon>lamiids</taxon>
        <taxon>Lamiales</taxon>
        <taxon>Oleaceae</taxon>
        <taxon>Forsythieae</taxon>
        <taxon>Forsythia</taxon>
    </lineage>
</organism>
<dbReference type="EMBL" id="JBFOLJ010000010">
    <property type="protein sequence ID" value="KAL2501151.1"/>
    <property type="molecule type" value="Genomic_DNA"/>
</dbReference>
<proteinExistence type="predicted"/>
<feature type="region of interest" description="Disordered" evidence="1">
    <location>
        <begin position="42"/>
        <end position="77"/>
    </location>
</feature>
<name>A0ABD1SKY0_9LAMI</name>
<evidence type="ECO:0000313" key="2">
    <source>
        <dbReference type="EMBL" id="KAL2501151.1"/>
    </source>
</evidence>
<accession>A0ABD1SKY0</accession>
<protein>
    <submittedName>
        <fullName evidence="2">Uncharacterized protein</fullName>
    </submittedName>
</protein>
<evidence type="ECO:0000256" key="1">
    <source>
        <dbReference type="SAM" id="MobiDB-lite"/>
    </source>
</evidence>
<evidence type="ECO:0000313" key="3">
    <source>
        <dbReference type="Proteomes" id="UP001604277"/>
    </source>
</evidence>